<protein>
    <submittedName>
        <fullName evidence="3">Unannotated protein</fullName>
    </submittedName>
</protein>
<evidence type="ECO:0000259" key="2">
    <source>
        <dbReference type="PROSITE" id="PS51084"/>
    </source>
</evidence>
<sequence>MRLERLWNGWRAQYVQGDAKKNVSGKSVFTEILESDMKDEESHIVHRGAHSFVILNAFPYSPGHLLVLPYREVAELENLTPDEHNEIWSTVTFGVQVLKAEYNPQGINVGINMGASAGGSIAQHLHVHIVPRWGGDTNFMVAVANTKILPEALDVTAERVRSAWKSLEAQNN</sequence>
<organism evidence="3">
    <name type="scientific">freshwater metagenome</name>
    <dbReference type="NCBI Taxonomy" id="449393"/>
    <lineage>
        <taxon>unclassified sequences</taxon>
        <taxon>metagenomes</taxon>
        <taxon>ecological metagenomes</taxon>
    </lineage>
</organism>
<dbReference type="GO" id="GO:0003824">
    <property type="term" value="F:catalytic activity"/>
    <property type="evidence" value="ECO:0007669"/>
    <property type="project" value="InterPro"/>
</dbReference>
<dbReference type="AlphaFoldDB" id="A0A6J7F998"/>
<keyword evidence="1" id="KW-0547">Nucleotide-binding</keyword>
<dbReference type="CDD" id="cd01275">
    <property type="entry name" value="FHIT"/>
    <property type="match status" value="1"/>
</dbReference>
<dbReference type="EMBL" id="CAFBNR010000002">
    <property type="protein sequence ID" value="CAB4953059.1"/>
    <property type="molecule type" value="Genomic_DNA"/>
</dbReference>
<dbReference type="PANTHER" id="PTHR42997:SF1">
    <property type="entry name" value="AP-4-A PHOSPHORYLASE"/>
    <property type="match status" value="1"/>
</dbReference>
<dbReference type="GO" id="GO:0000166">
    <property type="term" value="F:nucleotide binding"/>
    <property type="evidence" value="ECO:0007669"/>
    <property type="project" value="UniProtKB-KW"/>
</dbReference>
<evidence type="ECO:0000313" key="4">
    <source>
        <dbReference type="EMBL" id="CAB4953059.1"/>
    </source>
</evidence>
<dbReference type="InterPro" id="IPR039383">
    <property type="entry name" value="FHIT"/>
</dbReference>
<dbReference type="EMBL" id="CAFBMJ010000001">
    <property type="protein sequence ID" value="CAB4890398.1"/>
    <property type="molecule type" value="Genomic_DNA"/>
</dbReference>
<dbReference type="InterPro" id="IPR036265">
    <property type="entry name" value="HIT-like_sf"/>
</dbReference>
<feature type="domain" description="HIT" evidence="2">
    <location>
        <begin position="28"/>
        <end position="139"/>
    </location>
</feature>
<dbReference type="PROSITE" id="PS51084">
    <property type="entry name" value="HIT_2"/>
    <property type="match status" value="1"/>
</dbReference>
<evidence type="ECO:0000313" key="3">
    <source>
        <dbReference type="EMBL" id="CAB4890398.1"/>
    </source>
</evidence>
<dbReference type="InterPro" id="IPR011146">
    <property type="entry name" value="HIT-like"/>
</dbReference>
<proteinExistence type="predicted"/>
<dbReference type="SUPFAM" id="SSF54197">
    <property type="entry name" value="HIT-like"/>
    <property type="match status" value="1"/>
</dbReference>
<gene>
    <name evidence="3" type="ORF">UFOPK3573_00025</name>
    <name evidence="4" type="ORF">UFOPK3879_00071</name>
</gene>
<accession>A0A6J7F998</accession>
<reference evidence="3" key="1">
    <citation type="submission" date="2020-05" db="EMBL/GenBank/DDBJ databases">
        <authorList>
            <person name="Chiriac C."/>
            <person name="Salcher M."/>
            <person name="Ghai R."/>
            <person name="Kavagutti S V."/>
        </authorList>
    </citation>
    <scope>NUCLEOTIDE SEQUENCE</scope>
</reference>
<evidence type="ECO:0000256" key="1">
    <source>
        <dbReference type="ARBA" id="ARBA00022741"/>
    </source>
</evidence>
<dbReference type="Gene3D" id="3.30.428.10">
    <property type="entry name" value="HIT-like"/>
    <property type="match status" value="1"/>
</dbReference>
<name>A0A6J7F998_9ZZZZ</name>
<dbReference type="InterPro" id="IPR052908">
    <property type="entry name" value="AP-4-A_phosphorylase"/>
</dbReference>
<dbReference type="Pfam" id="PF01230">
    <property type="entry name" value="HIT"/>
    <property type="match status" value="1"/>
</dbReference>
<dbReference type="PANTHER" id="PTHR42997">
    <property type="entry name" value="HIT FAMILY HYDROLASE"/>
    <property type="match status" value="1"/>
</dbReference>